<evidence type="ECO:0000256" key="3">
    <source>
        <dbReference type="ARBA" id="ARBA00022729"/>
    </source>
</evidence>
<dbReference type="Pfam" id="PF07980">
    <property type="entry name" value="SusD_RagB"/>
    <property type="match status" value="1"/>
</dbReference>
<comment type="subcellular location">
    <subcellularLocation>
        <location evidence="1">Cell outer membrane</location>
    </subcellularLocation>
</comment>
<accession>A0AA49GU00</accession>
<reference evidence="9" key="1">
    <citation type="journal article" date="2023" name="Comput. Struct. Biotechnol. J.">
        <title>Discovery of a novel marine Bacteroidetes with a rich repertoire of carbohydrate-active enzymes.</title>
        <authorList>
            <person name="Chen B."/>
            <person name="Liu G."/>
            <person name="Chen Q."/>
            <person name="Wang H."/>
            <person name="Liu L."/>
            <person name="Tang K."/>
        </authorList>
    </citation>
    <scope>NUCLEOTIDE SEQUENCE</scope>
    <source>
        <strain evidence="9">TK19036</strain>
    </source>
</reference>
<gene>
    <name evidence="9" type="ORF">K4G66_04100</name>
</gene>
<dbReference type="InterPro" id="IPR012944">
    <property type="entry name" value="SusD_RagB_dom"/>
</dbReference>
<feature type="chain" id="PRO_5041362214" evidence="6">
    <location>
        <begin position="24"/>
        <end position="588"/>
    </location>
</feature>
<dbReference type="InterPro" id="IPR033985">
    <property type="entry name" value="SusD-like_N"/>
</dbReference>
<dbReference type="Gene3D" id="1.25.40.390">
    <property type="match status" value="1"/>
</dbReference>
<evidence type="ECO:0000256" key="6">
    <source>
        <dbReference type="SAM" id="SignalP"/>
    </source>
</evidence>
<reference evidence="9" key="2">
    <citation type="journal article" date="2024" name="Antonie Van Leeuwenhoek">
        <title>Roseihalotalea indica gen. nov., sp. nov., a halophilic Bacteroidetes from mesopelagic Southwest Indian Ocean with higher carbohydrate metabolic potential.</title>
        <authorList>
            <person name="Chen B."/>
            <person name="Zhang M."/>
            <person name="Lin D."/>
            <person name="Ye J."/>
            <person name="Tang K."/>
        </authorList>
    </citation>
    <scope>NUCLEOTIDE SEQUENCE</scope>
    <source>
        <strain evidence="9">TK19036</strain>
    </source>
</reference>
<keyword evidence="5" id="KW-0998">Cell outer membrane</keyword>
<dbReference type="EMBL" id="CP120682">
    <property type="protein sequence ID" value="WKN37889.1"/>
    <property type="molecule type" value="Genomic_DNA"/>
</dbReference>
<evidence type="ECO:0000256" key="4">
    <source>
        <dbReference type="ARBA" id="ARBA00023136"/>
    </source>
</evidence>
<dbReference type="AlphaFoldDB" id="A0AA49GU00"/>
<comment type="similarity">
    <text evidence="2">Belongs to the SusD family.</text>
</comment>
<organism evidence="9">
    <name type="scientific">Roseihalotalea indica</name>
    <dbReference type="NCBI Taxonomy" id="2867963"/>
    <lineage>
        <taxon>Bacteria</taxon>
        <taxon>Pseudomonadati</taxon>
        <taxon>Bacteroidota</taxon>
        <taxon>Cytophagia</taxon>
        <taxon>Cytophagales</taxon>
        <taxon>Catalimonadaceae</taxon>
        <taxon>Roseihalotalea</taxon>
    </lineage>
</organism>
<dbReference type="InterPro" id="IPR011990">
    <property type="entry name" value="TPR-like_helical_dom_sf"/>
</dbReference>
<feature type="domain" description="RagB/SusD" evidence="7">
    <location>
        <begin position="275"/>
        <end position="588"/>
    </location>
</feature>
<keyword evidence="3 6" id="KW-0732">Signal</keyword>
<evidence type="ECO:0000313" key="9">
    <source>
        <dbReference type="EMBL" id="WKN37889.1"/>
    </source>
</evidence>
<name>A0AA49GU00_9BACT</name>
<evidence type="ECO:0000256" key="5">
    <source>
        <dbReference type="ARBA" id="ARBA00023237"/>
    </source>
</evidence>
<protein>
    <submittedName>
        <fullName evidence="9">RagB/SusD family nutrient uptake outer membrane protein</fullName>
    </submittedName>
</protein>
<keyword evidence="4" id="KW-0472">Membrane</keyword>
<dbReference type="Pfam" id="PF14322">
    <property type="entry name" value="SusD-like_3"/>
    <property type="match status" value="1"/>
</dbReference>
<evidence type="ECO:0000259" key="7">
    <source>
        <dbReference type="Pfam" id="PF07980"/>
    </source>
</evidence>
<evidence type="ECO:0000259" key="8">
    <source>
        <dbReference type="Pfam" id="PF14322"/>
    </source>
</evidence>
<sequence>MKNILRKKLTYLTVFSILSVAIACNENEFLDVPVTGQVGEPQLLSEDGLNGLLIGVYAALNGDTDLGWFSGQANWLWGSIRGGDANKGSDAGDFNTITPYARFEQTPTDPLHINKWNGSYEGISRANIYLSNLALFEGYTDEQKAPLAAEGRFLRGLYYFELRRTFLNVPWIDETMTSEEAALVPNTVEIWPNIEADFQYAMDNLPETQSEVGRANKWAAAAFLARTYMYQDKFSEAKVLYDDIIANGRTSNDLKYGLVENFEDVFKGPNENHMETVFAFQAAANTGDINNTNHEIAMNYPYNTGPSGPGECCGFFQPSFELVNSYRTNAAGLPLLDGSYNSSSNAVKDDYGLLSTQAFTPDAGPLDPRLDHSIGRRGIMFLDWQKHPGDDWIRDQGFAGPFTQKKYSYYQADKGTYQDGSSWTPGYHSINFMIMRYSDVLLMAAEAEIEAGSLEKAREYVNMVRERAGNSVVMDPDTGAPAANYVISTYDSPWGNADAARQAVRFERKLELALEGQRFYDLVRWGTADPVVNAYLDYEGSRLLTNLGGANFTSNQDEYLPIPQTQIDLQQAEGSDGQTSVLVQNPGY</sequence>
<dbReference type="GO" id="GO:0009279">
    <property type="term" value="C:cell outer membrane"/>
    <property type="evidence" value="ECO:0007669"/>
    <property type="project" value="UniProtKB-SubCell"/>
</dbReference>
<feature type="signal peptide" evidence="6">
    <location>
        <begin position="1"/>
        <end position="23"/>
    </location>
</feature>
<feature type="domain" description="SusD-like N-terminal" evidence="8">
    <location>
        <begin position="106"/>
        <end position="229"/>
    </location>
</feature>
<evidence type="ECO:0000256" key="1">
    <source>
        <dbReference type="ARBA" id="ARBA00004442"/>
    </source>
</evidence>
<evidence type="ECO:0000256" key="2">
    <source>
        <dbReference type="ARBA" id="ARBA00006275"/>
    </source>
</evidence>
<dbReference type="PROSITE" id="PS51257">
    <property type="entry name" value="PROKAR_LIPOPROTEIN"/>
    <property type="match status" value="1"/>
</dbReference>
<dbReference type="SUPFAM" id="SSF48452">
    <property type="entry name" value="TPR-like"/>
    <property type="match status" value="1"/>
</dbReference>
<proteinExistence type="inferred from homology"/>